<comment type="caution">
    <text evidence="2">The sequence shown here is derived from an EMBL/GenBank/DDBJ whole genome shotgun (WGS) entry which is preliminary data.</text>
</comment>
<proteinExistence type="predicted"/>
<keyword evidence="1" id="KW-1133">Transmembrane helix</keyword>
<feature type="transmembrane region" description="Helical" evidence="1">
    <location>
        <begin position="71"/>
        <end position="89"/>
    </location>
</feature>
<gene>
    <name evidence="2" type="ORF">DMB68_07565</name>
</gene>
<feature type="transmembrane region" description="Helical" evidence="1">
    <location>
        <begin position="34"/>
        <end position="51"/>
    </location>
</feature>
<name>A0A2V4C7E1_9FLAO</name>
<keyword evidence="1" id="KW-0812">Transmembrane</keyword>
<evidence type="ECO:0000256" key="1">
    <source>
        <dbReference type="SAM" id="Phobius"/>
    </source>
</evidence>
<dbReference type="Proteomes" id="UP000247681">
    <property type="component" value="Unassembled WGS sequence"/>
</dbReference>
<feature type="transmembrane region" description="Helical" evidence="1">
    <location>
        <begin position="6"/>
        <end position="27"/>
    </location>
</feature>
<sequence length="263" mass="30043">MNNDAKELIGMLIVLTVIIAGVQWFLVRFTHWSVALGVTGLIAFFIGFLYVSLKHATPNGGSNGPDSSEYITPMFVIFASLLCGLALVCHLTQNRVPKKAYLIPLALILMFAILRYVYVYIADATFYHAQFSSCKIELVDETGGTSVVEQISFQNPSNGYTTDIRPDFKEEPYPHIVRFADKIIFRNYSAKAGQSFTKEFPFDYNLLKEKKGVRIGFVFWLHQKIVLPMKIVLKPYNVVELYIDNHFVKQYQLNSEDFRNKNI</sequence>
<protein>
    <submittedName>
        <fullName evidence="2">Uncharacterized protein</fullName>
    </submittedName>
</protein>
<dbReference type="OrthoDB" id="1347966at2"/>
<dbReference type="EMBL" id="QJHL01000001">
    <property type="protein sequence ID" value="PXY46995.1"/>
    <property type="molecule type" value="Genomic_DNA"/>
</dbReference>
<feature type="transmembrane region" description="Helical" evidence="1">
    <location>
        <begin position="101"/>
        <end position="121"/>
    </location>
</feature>
<dbReference type="RefSeq" id="WP_110345999.1">
    <property type="nucleotide sequence ID" value="NZ_QJHL01000001.1"/>
</dbReference>
<organism evidence="2 3">
    <name type="scientific">Flavobacterium hydrophilum</name>
    <dbReference type="NCBI Taxonomy" id="2211445"/>
    <lineage>
        <taxon>Bacteria</taxon>
        <taxon>Pseudomonadati</taxon>
        <taxon>Bacteroidota</taxon>
        <taxon>Flavobacteriia</taxon>
        <taxon>Flavobacteriales</taxon>
        <taxon>Flavobacteriaceae</taxon>
        <taxon>Flavobacterium</taxon>
    </lineage>
</organism>
<accession>A0A2V4C7E1</accession>
<reference evidence="2 3" key="1">
    <citation type="submission" date="2018-05" db="EMBL/GenBank/DDBJ databases">
        <title>Flavobacterium sp. strain IMCC34758, incomplete genome.</title>
        <authorList>
            <person name="Joung Y."/>
        </authorList>
    </citation>
    <scope>NUCLEOTIDE SEQUENCE [LARGE SCALE GENOMIC DNA]</scope>
    <source>
        <strain evidence="2 3">IMCC34758</strain>
    </source>
</reference>
<keyword evidence="1" id="KW-0472">Membrane</keyword>
<evidence type="ECO:0000313" key="3">
    <source>
        <dbReference type="Proteomes" id="UP000247681"/>
    </source>
</evidence>
<evidence type="ECO:0000313" key="2">
    <source>
        <dbReference type="EMBL" id="PXY46995.1"/>
    </source>
</evidence>
<keyword evidence="3" id="KW-1185">Reference proteome</keyword>
<dbReference type="AlphaFoldDB" id="A0A2V4C7E1"/>